<evidence type="ECO:0000256" key="2">
    <source>
        <dbReference type="SAM" id="Phobius"/>
    </source>
</evidence>
<gene>
    <name evidence="4" type="ORF">AB0H72_30745</name>
</gene>
<keyword evidence="2" id="KW-0812">Transmembrane</keyword>
<comment type="caution">
    <text evidence="4">The sequence shown here is derived from an EMBL/GenBank/DDBJ whole genome shotgun (WGS) entry which is preliminary data.</text>
</comment>
<dbReference type="Pfam" id="PF14219">
    <property type="entry name" value="DUF4328"/>
    <property type="match status" value="1"/>
</dbReference>
<feature type="transmembrane region" description="Helical" evidence="2">
    <location>
        <begin position="154"/>
        <end position="178"/>
    </location>
</feature>
<feature type="region of interest" description="Disordered" evidence="1">
    <location>
        <begin position="320"/>
        <end position="352"/>
    </location>
</feature>
<feature type="transmembrane region" description="Helical" evidence="2">
    <location>
        <begin position="265"/>
        <end position="287"/>
    </location>
</feature>
<dbReference type="Proteomes" id="UP001551658">
    <property type="component" value="Unassembled WGS sequence"/>
</dbReference>
<dbReference type="RefSeq" id="WP_357986099.1">
    <property type="nucleotide sequence ID" value="NZ_JBFAIH010000024.1"/>
</dbReference>
<accession>A0ABV3FH92</accession>
<reference evidence="4 5" key="1">
    <citation type="submission" date="2024-06" db="EMBL/GenBank/DDBJ databases">
        <title>The Natural Products Discovery Center: Release of the First 8490 Sequenced Strains for Exploring Actinobacteria Biosynthetic Diversity.</title>
        <authorList>
            <person name="Kalkreuter E."/>
            <person name="Kautsar S.A."/>
            <person name="Yang D."/>
            <person name="Bader C.D."/>
            <person name="Teijaro C.N."/>
            <person name="Fluegel L."/>
            <person name="Davis C.M."/>
            <person name="Simpson J.R."/>
            <person name="Lauterbach L."/>
            <person name="Steele A.D."/>
            <person name="Gui C."/>
            <person name="Meng S."/>
            <person name="Li G."/>
            <person name="Viehrig K."/>
            <person name="Ye F."/>
            <person name="Su P."/>
            <person name="Kiefer A.F."/>
            <person name="Nichols A."/>
            <person name="Cepeda A.J."/>
            <person name="Yan W."/>
            <person name="Fan B."/>
            <person name="Jiang Y."/>
            <person name="Adhikari A."/>
            <person name="Zheng C.-J."/>
            <person name="Schuster L."/>
            <person name="Cowan T.M."/>
            <person name="Smanski M.J."/>
            <person name="Chevrette M.G."/>
            <person name="De Carvalho L.P.S."/>
            <person name="Shen B."/>
        </authorList>
    </citation>
    <scope>NUCLEOTIDE SEQUENCE [LARGE SCALE GENOMIC DNA]</scope>
    <source>
        <strain evidence="4 5">NPDC050671</strain>
    </source>
</reference>
<evidence type="ECO:0000313" key="5">
    <source>
        <dbReference type="Proteomes" id="UP001551658"/>
    </source>
</evidence>
<proteinExistence type="predicted"/>
<feature type="compositionally biased region" description="Basic and acidic residues" evidence="1">
    <location>
        <begin position="341"/>
        <end position="352"/>
    </location>
</feature>
<name>A0ABV3FH92_9NOCA</name>
<keyword evidence="2" id="KW-1133">Transmembrane helix</keyword>
<keyword evidence="2" id="KW-0472">Membrane</keyword>
<feature type="domain" description="DUF4328" evidence="3">
    <location>
        <begin position="139"/>
        <end position="291"/>
    </location>
</feature>
<evidence type="ECO:0000313" key="4">
    <source>
        <dbReference type="EMBL" id="MEV0367079.1"/>
    </source>
</evidence>
<feature type="region of interest" description="Disordered" evidence="1">
    <location>
        <begin position="82"/>
        <end position="101"/>
    </location>
</feature>
<feature type="transmembrane region" description="Helical" evidence="2">
    <location>
        <begin position="112"/>
        <end position="134"/>
    </location>
</feature>
<organism evidence="4 5">
    <name type="scientific">Nocardia fusca</name>
    <dbReference type="NCBI Taxonomy" id="941183"/>
    <lineage>
        <taxon>Bacteria</taxon>
        <taxon>Bacillati</taxon>
        <taxon>Actinomycetota</taxon>
        <taxon>Actinomycetes</taxon>
        <taxon>Mycobacteriales</taxon>
        <taxon>Nocardiaceae</taxon>
        <taxon>Nocardia</taxon>
    </lineage>
</organism>
<sequence>MSTVVQPCARCGTRWAVQGPPMHWCPRCRGVLLSPGPIDAPPERRNYRWVARRPGRAGHPSRGTAIGRPSAGTPRYTEIPRWGLRDRPAPDREADRHHHPRPLSTLTRWTHAALFATAVLFAVSAVAESVRYLILLRNRTRLIEPPLLWFSDALVNTAALFALIMALVAAVATLGWLIEARRAAFAAAGRRDPRSPRMLALGCLIPVVNLIWPGVFLTEMVAGRTDPRARIAVRVWWAAWVFGGLVTVAALYWRTADSLQAKADGVLFTAFTDAVAAAVALLTLWVVRTLEGRDLRGRRRLAQRWVIAVDPATPLIEPVHPGTTATVSTAADAESADSPDGADRAPQEVVAK</sequence>
<keyword evidence="5" id="KW-1185">Reference proteome</keyword>
<dbReference type="EMBL" id="JBFAIH010000024">
    <property type="protein sequence ID" value="MEV0367079.1"/>
    <property type="molecule type" value="Genomic_DNA"/>
</dbReference>
<evidence type="ECO:0000256" key="1">
    <source>
        <dbReference type="SAM" id="MobiDB-lite"/>
    </source>
</evidence>
<feature type="transmembrane region" description="Helical" evidence="2">
    <location>
        <begin position="235"/>
        <end position="253"/>
    </location>
</feature>
<protein>
    <submittedName>
        <fullName evidence="4">DUF4328 domain-containing protein</fullName>
    </submittedName>
</protein>
<feature type="transmembrane region" description="Helical" evidence="2">
    <location>
        <begin position="198"/>
        <end position="215"/>
    </location>
</feature>
<dbReference type="InterPro" id="IPR025565">
    <property type="entry name" value="DUF4328"/>
</dbReference>
<feature type="compositionally biased region" description="Basic and acidic residues" evidence="1">
    <location>
        <begin position="83"/>
        <end position="96"/>
    </location>
</feature>
<evidence type="ECO:0000259" key="3">
    <source>
        <dbReference type="Pfam" id="PF14219"/>
    </source>
</evidence>